<reference evidence="3" key="1">
    <citation type="submission" date="2020-11" db="EMBL/GenBank/DDBJ databases">
        <title>Halonatronomonas betainensis gen. nov., sp. nov. a novel haloalkaliphilic representative of the family Halanaerobiacae capable of betaine degradation.</title>
        <authorList>
            <person name="Boltyanskaya Y."/>
            <person name="Kevbrin V."/>
            <person name="Detkova E."/>
            <person name="Grouzdev D.S."/>
            <person name="Koziaeva V."/>
            <person name="Zhilina T."/>
        </authorList>
    </citation>
    <scope>NUCLEOTIDE SEQUENCE</scope>
    <source>
        <strain evidence="3">Z-7014</strain>
    </source>
</reference>
<accession>A0A931F8L8</accession>
<evidence type="ECO:0000313" key="3">
    <source>
        <dbReference type="EMBL" id="MBF8437876.1"/>
    </source>
</evidence>
<evidence type="ECO:0000256" key="1">
    <source>
        <dbReference type="SAM" id="MobiDB-lite"/>
    </source>
</evidence>
<keyword evidence="4" id="KW-1185">Reference proteome</keyword>
<dbReference type="EMBL" id="JADPIE010000007">
    <property type="protein sequence ID" value="MBF8437876.1"/>
    <property type="molecule type" value="Genomic_DNA"/>
</dbReference>
<dbReference type="Pfam" id="PF18433">
    <property type="entry name" value="DUF5610"/>
    <property type="match status" value="1"/>
</dbReference>
<dbReference type="RefSeq" id="WP_270454911.1">
    <property type="nucleotide sequence ID" value="NZ_JADPIE010000007.1"/>
</dbReference>
<sequence>MKIDKIPGVNPVETGNKSAGKNEVDRADKAHGKGNVIDVDRDKYTPGKRNIKNTTYDKPATKIDQEALAEVKKAADDANSRLKAMVKELLARQGMTFNEALESSEKVEVDEQAVVEANELISEGGKFSPEAVSDRIVNFAKAISGGDTEKYDLLKDAIEKGFNEARELLGGSLPEISDITYDLVMDKIDNWANGGEVA</sequence>
<organism evidence="3 4">
    <name type="scientific">Halonatronomonas betaini</name>
    <dbReference type="NCBI Taxonomy" id="2778430"/>
    <lineage>
        <taxon>Bacteria</taxon>
        <taxon>Bacillati</taxon>
        <taxon>Bacillota</taxon>
        <taxon>Clostridia</taxon>
        <taxon>Halanaerobiales</taxon>
        <taxon>Halarsenatibacteraceae</taxon>
        <taxon>Halonatronomonas</taxon>
    </lineage>
</organism>
<name>A0A931F8L8_9FIRM</name>
<dbReference type="AlphaFoldDB" id="A0A931F8L8"/>
<feature type="region of interest" description="Disordered" evidence="1">
    <location>
        <begin position="1"/>
        <end position="55"/>
    </location>
</feature>
<gene>
    <name evidence="3" type="ORF">I0Q91_12330</name>
</gene>
<comment type="caution">
    <text evidence="3">The sequence shown here is derived from an EMBL/GenBank/DDBJ whole genome shotgun (WGS) entry which is preliminary data.</text>
</comment>
<evidence type="ECO:0000259" key="2">
    <source>
        <dbReference type="Pfam" id="PF18433"/>
    </source>
</evidence>
<protein>
    <recommendedName>
        <fullName evidence="2">DUF5610 domain-containing protein</fullName>
    </recommendedName>
</protein>
<feature type="domain" description="DUF5610" evidence="2">
    <location>
        <begin position="98"/>
        <end position="190"/>
    </location>
</feature>
<dbReference type="Proteomes" id="UP000621436">
    <property type="component" value="Unassembled WGS sequence"/>
</dbReference>
<proteinExistence type="predicted"/>
<dbReference type="InterPro" id="IPR041651">
    <property type="entry name" value="DUF5610"/>
</dbReference>
<evidence type="ECO:0000313" key="4">
    <source>
        <dbReference type="Proteomes" id="UP000621436"/>
    </source>
</evidence>
<feature type="compositionally biased region" description="Basic and acidic residues" evidence="1">
    <location>
        <begin position="20"/>
        <end position="31"/>
    </location>
</feature>